<dbReference type="GO" id="GO:0020037">
    <property type="term" value="F:heme binding"/>
    <property type="evidence" value="ECO:0007669"/>
    <property type="project" value="TreeGrafter"/>
</dbReference>
<feature type="domain" description="Cytochrome b561 bacterial/Ni-hydrogenase" evidence="14">
    <location>
        <begin position="20"/>
        <end position="188"/>
    </location>
</feature>
<evidence type="ECO:0000256" key="8">
    <source>
        <dbReference type="ARBA" id="ARBA00022982"/>
    </source>
</evidence>
<evidence type="ECO:0000256" key="1">
    <source>
        <dbReference type="ARBA" id="ARBA00001970"/>
    </source>
</evidence>
<evidence type="ECO:0000256" key="2">
    <source>
        <dbReference type="ARBA" id="ARBA00004651"/>
    </source>
</evidence>
<organism evidence="15 16">
    <name type="scientific">Lampropedia hyalina DSM 16112</name>
    <dbReference type="NCBI Taxonomy" id="1122156"/>
    <lineage>
        <taxon>Bacteria</taxon>
        <taxon>Pseudomonadati</taxon>
        <taxon>Pseudomonadota</taxon>
        <taxon>Betaproteobacteria</taxon>
        <taxon>Burkholderiales</taxon>
        <taxon>Comamonadaceae</taxon>
        <taxon>Lampropedia</taxon>
    </lineage>
</organism>
<feature type="transmembrane region" description="Helical" evidence="13">
    <location>
        <begin position="27"/>
        <end position="45"/>
    </location>
</feature>
<dbReference type="GO" id="GO:0046872">
    <property type="term" value="F:metal ion binding"/>
    <property type="evidence" value="ECO:0007669"/>
    <property type="project" value="UniProtKB-KW"/>
</dbReference>
<dbReference type="Proteomes" id="UP000184327">
    <property type="component" value="Unassembled WGS sequence"/>
</dbReference>
<evidence type="ECO:0000256" key="11">
    <source>
        <dbReference type="ARBA" id="ARBA00023136"/>
    </source>
</evidence>
<dbReference type="SUPFAM" id="SSF81342">
    <property type="entry name" value="Transmembrane di-heme cytochromes"/>
    <property type="match status" value="1"/>
</dbReference>
<dbReference type="EMBL" id="FQUZ01000005">
    <property type="protein sequence ID" value="SHE67624.1"/>
    <property type="molecule type" value="Genomic_DNA"/>
</dbReference>
<evidence type="ECO:0000256" key="6">
    <source>
        <dbReference type="ARBA" id="ARBA00022692"/>
    </source>
</evidence>
<protein>
    <submittedName>
        <fullName evidence="15">Cytochrome b561</fullName>
    </submittedName>
</protein>
<sequence length="193" mass="21322">MSTPAPPSAPANPWFDSPRRYGRISRMLHWGMALLMGWQFTGMVLKVTLDLNPRESFMVGTHNSVGIVLLVLVLLRGLWALLNLKRRPAHEATLLGWAAMLGHVGLYGLMVLVPTLALLRLIGSGRPFSLFGVVPLFDASERVDWMMAPANAAHGVLGWVLLALIAGHIGMVIVHHFLWKDDTLHRMAGPRLK</sequence>
<keyword evidence="16" id="KW-1185">Reference proteome</keyword>
<comment type="cofactor">
    <cofactor evidence="1">
        <name>heme b</name>
        <dbReference type="ChEBI" id="CHEBI:60344"/>
    </cofactor>
</comment>
<dbReference type="InterPro" id="IPR052168">
    <property type="entry name" value="Cytochrome_b561_oxidase"/>
</dbReference>
<evidence type="ECO:0000256" key="5">
    <source>
        <dbReference type="ARBA" id="ARBA00022617"/>
    </source>
</evidence>
<evidence type="ECO:0000259" key="14">
    <source>
        <dbReference type="Pfam" id="PF01292"/>
    </source>
</evidence>
<dbReference type="InterPro" id="IPR016174">
    <property type="entry name" value="Di-haem_cyt_TM"/>
</dbReference>
<reference evidence="15 16" key="1">
    <citation type="submission" date="2016-11" db="EMBL/GenBank/DDBJ databases">
        <authorList>
            <person name="Jaros S."/>
            <person name="Januszkiewicz K."/>
            <person name="Wedrychowicz H."/>
        </authorList>
    </citation>
    <scope>NUCLEOTIDE SEQUENCE [LARGE SCALE GENOMIC DNA]</scope>
    <source>
        <strain evidence="15 16">DSM 16112</strain>
    </source>
</reference>
<evidence type="ECO:0000313" key="16">
    <source>
        <dbReference type="Proteomes" id="UP000184327"/>
    </source>
</evidence>
<evidence type="ECO:0000256" key="7">
    <source>
        <dbReference type="ARBA" id="ARBA00022723"/>
    </source>
</evidence>
<keyword evidence="3" id="KW-0813">Transport</keyword>
<evidence type="ECO:0000256" key="9">
    <source>
        <dbReference type="ARBA" id="ARBA00022989"/>
    </source>
</evidence>
<evidence type="ECO:0000256" key="3">
    <source>
        <dbReference type="ARBA" id="ARBA00022448"/>
    </source>
</evidence>
<dbReference type="GO" id="GO:0009055">
    <property type="term" value="F:electron transfer activity"/>
    <property type="evidence" value="ECO:0007669"/>
    <property type="project" value="InterPro"/>
</dbReference>
<dbReference type="AlphaFoldDB" id="A0A1M4VF27"/>
<keyword evidence="5" id="KW-0349">Heme</keyword>
<comment type="subcellular location">
    <subcellularLocation>
        <location evidence="2">Cell membrane</location>
        <topology evidence="2">Multi-pass membrane protein</topology>
    </subcellularLocation>
</comment>
<dbReference type="OrthoDB" id="8536275at2"/>
<feature type="transmembrane region" description="Helical" evidence="13">
    <location>
        <begin position="65"/>
        <end position="82"/>
    </location>
</feature>
<keyword evidence="9 13" id="KW-1133">Transmembrane helix</keyword>
<keyword evidence="11 13" id="KW-0472">Membrane</keyword>
<dbReference type="RefSeq" id="WP_073354658.1">
    <property type="nucleotide sequence ID" value="NZ_FQUZ01000005.1"/>
</dbReference>
<comment type="similarity">
    <text evidence="12">Belongs to the cytochrome b561 family.</text>
</comment>
<keyword evidence="6 13" id="KW-0812">Transmembrane</keyword>
<gene>
    <name evidence="15" type="ORF">SAMN02745117_00676</name>
</gene>
<dbReference type="GO" id="GO:0005886">
    <property type="term" value="C:plasma membrane"/>
    <property type="evidence" value="ECO:0007669"/>
    <property type="project" value="UniProtKB-SubCell"/>
</dbReference>
<dbReference type="PANTHER" id="PTHR30529:SF1">
    <property type="entry name" value="CYTOCHROME B561 HOMOLOG 2"/>
    <property type="match status" value="1"/>
</dbReference>
<evidence type="ECO:0000256" key="4">
    <source>
        <dbReference type="ARBA" id="ARBA00022475"/>
    </source>
</evidence>
<name>A0A1M4VF27_9BURK</name>
<evidence type="ECO:0000256" key="12">
    <source>
        <dbReference type="ARBA" id="ARBA00037975"/>
    </source>
</evidence>
<keyword evidence="10" id="KW-0408">Iron</keyword>
<dbReference type="GO" id="GO:0022904">
    <property type="term" value="P:respiratory electron transport chain"/>
    <property type="evidence" value="ECO:0007669"/>
    <property type="project" value="InterPro"/>
</dbReference>
<feature type="transmembrane region" description="Helical" evidence="13">
    <location>
        <begin position="94"/>
        <end position="122"/>
    </location>
</feature>
<dbReference type="Pfam" id="PF01292">
    <property type="entry name" value="Ni_hydr_CYTB"/>
    <property type="match status" value="1"/>
</dbReference>
<feature type="transmembrane region" description="Helical" evidence="13">
    <location>
        <begin position="156"/>
        <end position="178"/>
    </location>
</feature>
<keyword evidence="7" id="KW-0479">Metal-binding</keyword>
<dbReference type="InterPro" id="IPR011577">
    <property type="entry name" value="Cyt_b561_bac/Ni-Hgenase"/>
</dbReference>
<evidence type="ECO:0000256" key="10">
    <source>
        <dbReference type="ARBA" id="ARBA00023004"/>
    </source>
</evidence>
<keyword evidence="8" id="KW-0249">Electron transport</keyword>
<evidence type="ECO:0000313" key="15">
    <source>
        <dbReference type="EMBL" id="SHE67624.1"/>
    </source>
</evidence>
<dbReference type="Gene3D" id="1.20.950.20">
    <property type="entry name" value="Transmembrane di-heme cytochromes, Chain C"/>
    <property type="match status" value="1"/>
</dbReference>
<keyword evidence="4" id="KW-1003">Cell membrane</keyword>
<dbReference type="STRING" id="1122156.SAMN02745117_00676"/>
<proteinExistence type="inferred from homology"/>
<evidence type="ECO:0000256" key="13">
    <source>
        <dbReference type="SAM" id="Phobius"/>
    </source>
</evidence>
<accession>A0A1M4VF27</accession>
<dbReference type="PANTHER" id="PTHR30529">
    <property type="entry name" value="CYTOCHROME B561"/>
    <property type="match status" value="1"/>
</dbReference>